<dbReference type="Pfam" id="PF05065">
    <property type="entry name" value="Phage_capsid"/>
    <property type="match status" value="1"/>
</dbReference>
<evidence type="ECO:0000256" key="1">
    <source>
        <dbReference type="ARBA" id="ARBA00004328"/>
    </source>
</evidence>
<protein>
    <submittedName>
        <fullName evidence="4">Phage major capsid protein, HK97 family</fullName>
    </submittedName>
</protein>
<dbReference type="Proteomes" id="UP000199652">
    <property type="component" value="Unassembled WGS sequence"/>
</dbReference>
<reference evidence="5" key="1">
    <citation type="submission" date="2016-10" db="EMBL/GenBank/DDBJ databases">
        <authorList>
            <person name="Varghese N."/>
            <person name="Submissions S."/>
        </authorList>
    </citation>
    <scope>NUCLEOTIDE SEQUENCE [LARGE SCALE GENOMIC DNA]</scope>
    <source>
        <strain evidence="5">VPI 5359</strain>
    </source>
</reference>
<dbReference type="RefSeq" id="WP_090242815.1">
    <property type="nucleotide sequence ID" value="NZ_FNOU01000002.1"/>
</dbReference>
<dbReference type="SUPFAM" id="SSF56563">
    <property type="entry name" value="Major capsid protein gp5"/>
    <property type="match status" value="1"/>
</dbReference>
<keyword evidence="2" id="KW-0175">Coiled coil</keyword>
<accession>A0A1H3BLE3</accession>
<dbReference type="EMBL" id="FNOU01000002">
    <property type="protein sequence ID" value="SDX41919.1"/>
    <property type="molecule type" value="Genomic_DNA"/>
</dbReference>
<dbReference type="OrthoDB" id="9786516at2"/>
<gene>
    <name evidence="4" type="ORF">SAMN04488579_10299</name>
</gene>
<sequence length="396" mass="44415">MTKLQELENERQGLLNKVDVVTQSGSVKDMQELTAELERVNAQIELERITPAAKPVDPIAEPMEDTVELFMGAIRGTIDLNPKTNPQIKNVMVEGTDSAGGYTVPEDVQTRIIEFQRKKFDIRPYLNIETVSTESGKRTVRTNKPQASGFASVAENAQIQAHHEPTFGQISYKIQKYAGYIPVTNELIDDSTENFVSYLSKWMGEGEVNTYNYRVFNGTGSNDAEGILTEMTTTGKLKDVFEKKTDAPTIEDFKKVFNTKLNTIVEDDLKIFTTPTGYNFLDNLKNDGKPALQPDPTKKSGYVFLGYEIVCVPGEFLKEVEVTASSTTTKYTPFIMGDLSQLYTLFDRKMMSVETTRIGGDAWRKDLTEIKGVFRFDGKLIDCESVYALLVDTTKL</sequence>
<dbReference type="Gene3D" id="3.30.2400.10">
    <property type="entry name" value="Major capsid protein gp5"/>
    <property type="match status" value="1"/>
</dbReference>
<evidence type="ECO:0000256" key="2">
    <source>
        <dbReference type="SAM" id="Coils"/>
    </source>
</evidence>
<evidence type="ECO:0000259" key="3">
    <source>
        <dbReference type="Pfam" id="PF05065"/>
    </source>
</evidence>
<dbReference type="InterPro" id="IPR024455">
    <property type="entry name" value="Phage_capsid"/>
</dbReference>
<organism evidence="4 5">
    <name type="scientific">Eubacterium barkeri</name>
    <name type="common">Clostridium barkeri</name>
    <dbReference type="NCBI Taxonomy" id="1528"/>
    <lineage>
        <taxon>Bacteria</taxon>
        <taxon>Bacillati</taxon>
        <taxon>Bacillota</taxon>
        <taxon>Clostridia</taxon>
        <taxon>Eubacteriales</taxon>
        <taxon>Eubacteriaceae</taxon>
        <taxon>Eubacterium</taxon>
    </lineage>
</organism>
<feature type="coiled-coil region" evidence="2">
    <location>
        <begin position="4"/>
        <end position="50"/>
    </location>
</feature>
<dbReference type="STRING" id="1528.SAMN04488579_10299"/>
<dbReference type="NCBIfam" id="TIGR01554">
    <property type="entry name" value="major_cap_HK97"/>
    <property type="match status" value="1"/>
</dbReference>
<keyword evidence="5" id="KW-1185">Reference proteome</keyword>
<name>A0A1H3BLE3_EUBBA</name>
<dbReference type="InterPro" id="IPR054612">
    <property type="entry name" value="Phage_capsid-like_C"/>
</dbReference>
<evidence type="ECO:0000313" key="4">
    <source>
        <dbReference type="EMBL" id="SDX41919.1"/>
    </source>
</evidence>
<dbReference type="AlphaFoldDB" id="A0A1H3BLE3"/>
<evidence type="ECO:0000313" key="5">
    <source>
        <dbReference type="Proteomes" id="UP000199652"/>
    </source>
</evidence>
<dbReference type="Gene3D" id="3.30.2320.10">
    <property type="entry name" value="hypothetical protein PF0899 domain"/>
    <property type="match status" value="1"/>
</dbReference>
<proteinExistence type="predicted"/>
<feature type="domain" description="Phage capsid-like C-terminal" evidence="3">
    <location>
        <begin position="100"/>
        <end position="386"/>
    </location>
</feature>
<comment type="subcellular location">
    <subcellularLocation>
        <location evidence="1">Virion</location>
    </subcellularLocation>
</comment>